<feature type="compositionally biased region" description="Basic and acidic residues" evidence="1">
    <location>
        <begin position="36"/>
        <end position="49"/>
    </location>
</feature>
<sequence length="127" mass="13655">MGQSSKTGNRPATESEAGQAKLRHGAGHTIGNYQESGRRHEDGEGDAKAPGHLVGNHQDDDEPGPAGRRSRNALGRPDTNEDKDMNVEQLKSRARGREAAASKVGQPDHSLEAERIDPTGRRAGERE</sequence>
<dbReference type="EMBL" id="RCTF01000016">
    <property type="protein sequence ID" value="RLP75129.1"/>
    <property type="molecule type" value="Genomic_DNA"/>
</dbReference>
<evidence type="ECO:0000313" key="2">
    <source>
        <dbReference type="EMBL" id="RLP75129.1"/>
    </source>
</evidence>
<dbReference type="Proteomes" id="UP000269692">
    <property type="component" value="Unassembled WGS sequence"/>
</dbReference>
<proteinExistence type="predicted"/>
<feature type="region of interest" description="Disordered" evidence="1">
    <location>
        <begin position="1"/>
        <end position="127"/>
    </location>
</feature>
<feature type="compositionally biased region" description="Polar residues" evidence="1">
    <location>
        <begin position="1"/>
        <end position="12"/>
    </location>
</feature>
<protein>
    <submittedName>
        <fullName evidence="2">Uncharacterized protein</fullName>
    </submittedName>
</protein>
<reference evidence="2 3" key="1">
    <citation type="submission" date="2018-10" db="EMBL/GenBank/DDBJ databases">
        <title>Xanthobacter tagetidis genome sequencing and assembly.</title>
        <authorList>
            <person name="Maclea K.S."/>
            <person name="Goen A.E."/>
            <person name="Fatima S.A."/>
        </authorList>
    </citation>
    <scope>NUCLEOTIDE SEQUENCE [LARGE SCALE GENOMIC DNA]</scope>
    <source>
        <strain evidence="2 3">ATCC 700314</strain>
    </source>
</reference>
<organism evidence="2 3">
    <name type="scientific">Xanthobacter tagetidis</name>
    <dbReference type="NCBI Taxonomy" id="60216"/>
    <lineage>
        <taxon>Bacteria</taxon>
        <taxon>Pseudomonadati</taxon>
        <taxon>Pseudomonadota</taxon>
        <taxon>Alphaproteobacteria</taxon>
        <taxon>Hyphomicrobiales</taxon>
        <taxon>Xanthobacteraceae</taxon>
        <taxon>Xanthobacter</taxon>
    </lineage>
</organism>
<evidence type="ECO:0000256" key="1">
    <source>
        <dbReference type="SAM" id="MobiDB-lite"/>
    </source>
</evidence>
<gene>
    <name evidence="2" type="ORF">D9R14_17265</name>
</gene>
<accession>A0A3L7A4A8</accession>
<dbReference type="RefSeq" id="WP_121624595.1">
    <property type="nucleotide sequence ID" value="NZ_JACIIW010000011.1"/>
</dbReference>
<evidence type="ECO:0000313" key="3">
    <source>
        <dbReference type="Proteomes" id="UP000269692"/>
    </source>
</evidence>
<name>A0A3L7A4A8_9HYPH</name>
<feature type="compositionally biased region" description="Basic and acidic residues" evidence="1">
    <location>
        <begin position="109"/>
        <end position="127"/>
    </location>
</feature>
<keyword evidence="3" id="KW-1185">Reference proteome</keyword>
<dbReference type="AlphaFoldDB" id="A0A3L7A4A8"/>
<comment type="caution">
    <text evidence="2">The sequence shown here is derived from an EMBL/GenBank/DDBJ whole genome shotgun (WGS) entry which is preliminary data.</text>
</comment>